<dbReference type="Proteomes" id="UP001597197">
    <property type="component" value="Unassembled WGS sequence"/>
</dbReference>
<keyword evidence="3" id="KW-1185">Reference proteome</keyword>
<dbReference type="InterPro" id="IPR012337">
    <property type="entry name" value="RNaseH-like_sf"/>
</dbReference>
<organism evidence="2 3">
    <name type="scientific">Hymenobacter bucti</name>
    <dbReference type="NCBI Taxonomy" id="1844114"/>
    <lineage>
        <taxon>Bacteria</taxon>
        <taxon>Pseudomonadati</taxon>
        <taxon>Bacteroidota</taxon>
        <taxon>Cytophagia</taxon>
        <taxon>Cytophagales</taxon>
        <taxon>Hymenobacteraceae</taxon>
        <taxon>Hymenobacter</taxon>
    </lineage>
</organism>
<name>A0ABW4QYL8_9BACT</name>
<dbReference type="InterPro" id="IPR001584">
    <property type="entry name" value="Integrase_cat-core"/>
</dbReference>
<dbReference type="RefSeq" id="WP_382316413.1">
    <property type="nucleotide sequence ID" value="NZ_JBHUFD010000012.1"/>
</dbReference>
<reference evidence="3" key="1">
    <citation type="journal article" date="2019" name="Int. J. Syst. Evol. Microbiol.">
        <title>The Global Catalogue of Microorganisms (GCM) 10K type strain sequencing project: providing services to taxonomists for standard genome sequencing and annotation.</title>
        <authorList>
            <consortium name="The Broad Institute Genomics Platform"/>
            <consortium name="The Broad Institute Genome Sequencing Center for Infectious Disease"/>
            <person name="Wu L."/>
            <person name="Ma J."/>
        </authorList>
    </citation>
    <scope>NUCLEOTIDE SEQUENCE [LARGE SCALE GENOMIC DNA]</scope>
    <source>
        <strain evidence="3">CGMCC 1.15795</strain>
    </source>
</reference>
<dbReference type="Pfam" id="PF13683">
    <property type="entry name" value="rve_3"/>
    <property type="match status" value="1"/>
</dbReference>
<proteinExistence type="predicted"/>
<protein>
    <submittedName>
        <fullName evidence="2">Integrase core domain-containing protein</fullName>
    </submittedName>
</protein>
<dbReference type="SUPFAM" id="SSF53098">
    <property type="entry name" value="Ribonuclease H-like"/>
    <property type="match status" value="1"/>
</dbReference>
<sequence>MLRSLAQVRQLVDEWRHDYNTQRPHQALNFMTPIQFKQAA</sequence>
<gene>
    <name evidence="2" type="ORF">ACFSDX_18945</name>
</gene>
<evidence type="ECO:0000313" key="3">
    <source>
        <dbReference type="Proteomes" id="UP001597197"/>
    </source>
</evidence>
<feature type="domain" description="Integrase catalytic" evidence="1">
    <location>
        <begin position="3"/>
        <end position="33"/>
    </location>
</feature>
<evidence type="ECO:0000259" key="1">
    <source>
        <dbReference type="Pfam" id="PF13683"/>
    </source>
</evidence>
<accession>A0ABW4QYL8</accession>
<comment type="caution">
    <text evidence="2">The sequence shown here is derived from an EMBL/GenBank/DDBJ whole genome shotgun (WGS) entry which is preliminary data.</text>
</comment>
<evidence type="ECO:0000313" key="2">
    <source>
        <dbReference type="EMBL" id="MFD1874527.1"/>
    </source>
</evidence>
<dbReference type="EMBL" id="JBHUFD010000012">
    <property type="protein sequence ID" value="MFD1874527.1"/>
    <property type="molecule type" value="Genomic_DNA"/>
</dbReference>